<comment type="similarity">
    <text evidence="3">Belongs to the CheD family.</text>
</comment>
<dbReference type="EMBL" id="CP050485">
    <property type="protein sequence ID" value="QOG25903.1"/>
    <property type="molecule type" value="Genomic_DNA"/>
</dbReference>
<dbReference type="Proteomes" id="UP000516696">
    <property type="component" value="Chromosome"/>
</dbReference>
<dbReference type="SUPFAM" id="SSF64438">
    <property type="entry name" value="CNF1/YfiH-like putative cysteine hydrolases"/>
    <property type="match status" value="1"/>
</dbReference>
<gene>
    <name evidence="3" type="primary">cheD</name>
    <name evidence="5" type="ORF">EGM181_00660</name>
    <name evidence="4" type="ORF">QRX88_11930</name>
</gene>
<comment type="function">
    <text evidence="3">Probably deamidates glutamine residues to glutamate on methyl-accepting chemotaxis receptors (MCPs), playing an important role in chemotaxis.</text>
</comment>
<reference evidence="5 6" key="1">
    <citation type="submission" date="2020-03" db="EMBL/GenBank/DDBJ databases">
        <title>Characterization of ganglioside-mimicking enterococci.</title>
        <authorList>
            <person name="Patry R.T."/>
            <person name="Nothaft H."/>
            <person name="Bridger R."/>
            <person name="Shajahan A."/>
            <person name="Huynh S."/>
            <person name="Sanchez S."/>
            <person name="Azadi P."/>
            <person name="Cooper K."/>
            <person name="Miller W.G."/>
            <person name="Parker C.T."/>
            <person name="Wells L."/>
            <person name="Szymanski C.M."/>
        </authorList>
    </citation>
    <scope>NUCLEOTIDE SEQUENCE [LARGE SCALE GENOMIC DNA]</scope>
    <source>
        <strain evidence="5 6">EGM181</strain>
    </source>
</reference>
<reference evidence="4 7" key="2">
    <citation type="submission" date="2023-06" db="EMBL/GenBank/DDBJ databases">
        <title>Acute promotion of culturable opportunistic pathogens and persistent increase of antibiotic resistance following antibiotic exposure in mouse gut microbiota.</title>
        <authorList>
            <person name="Li L."/>
            <person name="Wang B."/>
            <person name="Sun Y."/>
            <person name="Wang M."/>
            <person name="Xu H."/>
        </authorList>
    </citation>
    <scope>NUCLEOTIDE SEQUENCE [LARGE SCALE GENOMIC DNA]</scope>
    <source>
        <strain evidence="4 7">CRI2_2</strain>
    </source>
</reference>
<dbReference type="PANTHER" id="PTHR35147">
    <property type="entry name" value="CHEMORECEPTOR GLUTAMINE DEAMIDASE CHED-RELATED"/>
    <property type="match status" value="1"/>
</dbReference>
<evidence type="ECO:0000256" key="1">
    <source>
        <dbReference type="ARBA" id="ARBA00022500"/>
    </source>
</evidence>
<sequence length="177" mass="19626">MAGHVRRNELPRLLKTKQEIHVGISEYKIAQYPDKLMTVGLGSCVGTIIYDEKSKIGGLSHIMLPDSQPFSHKREIKPGKFADLALPNMVAELQRKVRAPRFKAKIVGGANMFQFQTITNTSNIGQRNVEAVEQSLAKLGIPIVAKHVGGTAGRTMIVDLDDFTTMVRIVNQEIIYL</sequence>
<dbReference type="InterPro" id="IPR005659">
    <property type="entry name" value="Chemorcpt_Glu_NH3ase_CheD"/>
</dbReference>
<evidence type="ECO:0000313" key="5">
    <source>
        <dbReference type="EMBL" id="QOG25903.1"/>
    </source>
</evidence>
<evidence type="ECO:0000256" key="3">
    <source>
        <dbReference type="HAMAP-Rule" id="MF_01440"/>
    </source>
</evidence>
<dbReference type="Gene3D" id="3.30.1330.200">
    <property type="match status" value="1"/>
</dbReference>
<evidence type="ECO:0000256" key="2">
    <source>
        <dbReference type="ARBA" id="ARBA00022801"/>
    </source>
</evidence>
<dbReference type="Proteomes" id="UP001241571">
    <property type="component" value="Unassembled WGS sequence"/>
</dbReference>
<dbReference type="GO" id="GO:0006935">
    <property type="term" value="P:chemotaxis"/>
    <property type="evidence" value="ECO:0007669"/>
    <property type="project" value="UniProtKB-UniRule"/>
</dbReference>
<dbReference type="EC" id="3.5.1.44" evidence="3"/>
<evidence type="ECO:0000313" key="7">
    <source>
        <dbReference type="Proteomes" id="UP001241571"/>
    </source>
</evidence>
<dbReference type="EMBL" id="JASUBT010000008">
    <property type="protein sequence ID" value="MDL4936426.1"/>
    <property type="molecule type" value="Genomic_DNA"/>
</dbReference>
<dbReference type="Pfam" id="PF03975">
    <property type="entry name" value="CheD"/>
    <property type="match status" value="1"/>
</dbReference>
<dbReference type="RefSeq" id="WP_103300687.1">
    <property type="nucleotide sequence ID" value="NZ_CAKODH010000007.1"/>
</dbReference>
<comment type="catalytic activity">
    <reaction evidence="3">
        <text>L-glutaminyl-[protein] + H2O = L-glutamyl-[protein] + NH4(+)</text>
        <dbReference type="Rhea" id="RHEA:16441"/>
        <dbReference type="Rhea" id="RHEA-COMP:10207"/>
        <dbReference type="Rhea" id="RHEA-COMP:10208"/>
        <dbReference type="ChEBI" id="CHEBI:15377"/>
        <dbReference type="ChEBI" id="CHEBI:28938"/>
        <dbReference type="ChEBI" id="CHEBI:29973"/>
        <dbReference type="ChEBI" id="CHEBI:30011"/>
        <dbReference type="EC" id="3.5.1.44"/>
    </reaction>
</comment>
<name>A0A3N3WB94_ENTGA</name>
<protein>
    <recommendedName>
        <fullName evidence="3">Probable chemoreceptor glutamine deamidase CheD</fullName>
        <ecNumber evidence="3">3.5.1.44</ecNumber>
    </recommendedName>
</protein>
<keyword evidence="2 3" id="KW-0378">Hydrolase</keyword>
<accession>A0A3N3WB94</accession>
<organism evidence="4 7">
    <name type="scientific">Enterococcus gallinarum</name>
    <dbReference type="NCBI Taxonomy" id="1353"/>
    <lineage>
        <taxon>Bacteria</taxon>
        <taxon>Bacillati</taxon>
        <taxon>Bacillota</taxon>
        <taxon>Bacilli</taxon>
        <taxon>Lactobacillales</taxon>
        <taxon>Enterococcaceae</taxon>
        <taxon>Enterococcus</taxon>
    </lineage>
</organism>
<dbReference type="HAMAP" id="MF_01440">
    <property type="entry name" value="CheD"/>
    <property type="match status" value="1"/>
</dbReference>
<dbReference type="InterPro" id="IPR038592">
    <property type="entry name" value="CheD-like_sf"/>
</dbReference>
<keyword evidence="1 3" id="KW-0145">Chemotaxis</keyword>
<dbReference type="AlphaFoldDB" id="A0A3N3WB94"/>
<dbReference type="PANTHER" id="PTHR35147:SF1">
    <property type="entry name" value="CHEMORECEPTOR GLUTAMINE DEAMIDASE CHED-RELATED"/>
    <property type="match status" value="1"/>
</dbReference>
<evidence type="ECO:0000313" key="6">
    <source>
        <dbReference type="Proteomes" id="UP000516696"/>
    </source>
</evidence>
<dbReference type="InterPro" id="IPR011324">
    <property type="entry name" value="Cytotoxic_necrot_fac-like_cat"/>
</dbReference>
<evidence type="ECO:0000313" key="4">
    <source>
        <dbReference type="EMBL" id="MDL4936426.1"/>
    </source>
</evidence>
<proteinExistence type="inferred from homology"/>
<dbReference type="GO" id="GO:0050568">
    <property type="term" value="F:protein-glutamine glutaminase activity"/>
    <property type="evidence" value="ECO:0007669"/>
    <property type="project" value="UniProtKB-UniRule"/>
</dbReference>
<dbReference type="CDD" id="cd16352">
    <property type="entry name" value="CheD"/>
    <property type="match status" value="1"/>
</dbReference>